<comment type="caution">
    <text evidence="1">The sequence shown here is derived from an EMBL/GenBank/DDBJ whole genome shotgun (WGS) entry which is preliminary data.</text>
</comment>
<accession>A0A812MDF0</accession>
<gene>
    <name evidence="1" type="ORF">SPIL2461_LOCUS5532</name>
</gene>
<evidence type="ECO:0000313" key="1">
    <source>
        <dbReference type="EMBL" id="CAE7262277.1"/>
    </source>
</evidence>
<dbReference type="OrthoDB" id="447917at2759"/>
<dbReference type="EMBL" id="CAJNIZ010007897">
    <property type="protein sequence ID" value="CAE7262277.1"/>
    <property type="molecule type" value="Genomic_DNA"/>
</dbReference>
<dbReference type="Proteomes" id="UP000649617">
    <property type="component" value="Unassembled WGS sequence"/>
</dbReference>
<name>A0A812MDF0_SYMPI</name>
<reference evidence="1" key="1">
    <citation type="submission" date="2021-02" db="EMBL/GenBank/DDBJ databases">
        <authorList>
            <person name="Dougan E. K."/>
            <person name="Rhodes N."/>
            <person name="Thang M."/>
            <person name="Chan C."/>
        </authorList>
    </citation>
    <scope>NUCLEOTIDE SEQUENCE</scope>
</reference>
<dbReference type="InterPro" id="IPR002885">
    <property type="entry name" value="PPR_rpt"/>
</dbReference>
<dbReference type="AlphaFoldDB" id="A0A812MDF0"/>
<evidence type="ECO:0000313" key="2">
    <source>
        <dbReference type="Proteomes" id="UP000649617"/>
    </source>
</evidence>
<dbReference type="InterPro" id="IPR011990">
    <property type="entry name" value="TPR-like_helical_dom_sf"/>
</dbReference>
<dbReference type="Gene3D" id="1.25.40.10">
    <property type="entry name" value="Tetratricopeptide repeat domain"/>
    <property type="match status" value="1"/>
</dbReference>
<organism evidence="1 2">
    <name type="scientific">Symbiodinium pilosum</name>
    <name type="common">Dinoflagellate</name>
    <dbReference type="NCBI Taxonomy" id="2952"/>
    <lineage>
        <taxon>Eukaryota</taxon>
        <taxon>Sar</taxon>
        <taxon>Alveolata</taxon>
        <taxon>Dinophyceae</taxon>
        <taxon>Suessiales</taxon>
        <taxon>Symbiodiniaceae</taxon>
        <taxon>Symbiodinium</taxon>
    </lineage>
</organism>
<sequence length="66" mass="7377">AKEYAIALGCLGRQTSWPEAFELWQEMRQRSLRADLVAWNSAAVAAGTRWPLTLNMLMWEAPAAGL</sequence>
<evidence type="ECO:0008006" key="3">
    <source>
        <dbReference type="Google" id="ProtNLM"/>
    </source>
</evidence>
<feature type="non-terminal residue" evidence="1">
    <location>
        <position position="1"/>
    </location>
</feature>
<dbReference type="NCBIfam" id="TIGR00756">
    <property type="entry name" value="PPR"/>
    <property type="match status" value="1"/>
</dbReference>
<keyword evidence="2" id="KW-1185">Reference proteome</keyword>
<feature type="non-terminal residue" evidence="1">
    <location>
        <position position="66"/>
    </location>
</feature>
<protein>
    <recommendedName>
        <fullName evidence="3">Pentatricopeptide repeat-containing protein</fullName>
    </recommendedName>
</protein>
<proteinExistence type="predicted"/>